<name>A0A7R8XID8_9CRUS</name>
<dbReference type="Pfam" id="PF02889">
    <property type="entry name" value="Sec63"/>
    <property type="match status" value="2"/>
</dbReference>
<evidence type="ECO:0000313" key="13">
    <source>
        <dbReference type="Proteomes" id="UP000677054"/>
    </source>
</evidence>
<dbReference type="OrthoDB" id="1734229at2759"/>
<dbReference type="FunFam" id="1.10.287.110:FF:000063">
    <property type="entry name" value="Translocation protein SEC63"/>
    <property type="match status" value="1"/>
</dbReference>
<dbReference type="Proteomes" id="UP000677054">
    <property type="component" value="Unassembled WGS sequence"/>
</dbReference>
<evidence type="ECO:0000256" key="1">
    <source>
        <dbReference type="ARBA" id="ARBA00004477"/>
    </source>
</evidence>
<dbReference type="InterPro" id="IPR036869">
    <property type="entry name" value="J_dom_sf"/>
</dbReference>
<dbReference type="PANTHER" id="PTHR24075:SF0">
    <property type="entry name" value="TRANSLOCATION PROTEIN SEC63 HOMOLOG"/>
    <property type="match status" value="1"/>
</dbReference>
<feature type="compositionally biased region" description="Acidic residues" evidence="9">
    <location>
        <begin position="750"/>
        <end position="760"/>
    </location>
</feature>
<evidence type="ECO:0000313" key="12">
    <source>
        <dbReference type="EMBL" id="CAD7246585.1"/>
    </source>
</evidence>
<dbReference type="InterPro" id="IPR014756">
    <property type="entry name" value="Ig_E-set"/>
</dbReference>
<dbReference type="Gene3D" id="1.10.287.110">
    <property type="entry name" value="DnaJ domain"/>
    <property type="match status" value="1"/>
</dbReference>
<dbReference type="PANTHER" id="PTHR24075">
    <property type="entry name" value="SEC63 DOMAIN-CONTAINING"/>
    <property type="match status" value="1"/>
</dbReference>
<dbReference type="FunFam" id="1.10.3380.10:FF:000011">
    <property type="entry name" value="Translocation protein SEC63"/>
    <property type="match status" value="1"/>
</dbReference>
<dbReference type="Gene3D" id="1.10.150.20">
    <property type="entry name" value="5' to 3' exonuclease, C-terminal subdomain"/>
    <property type="match status" value="1"/>
</dbReference>
<dbReference type="GO" id="GO:0006614">
    <property type="term" value="P:SRP-dependent cotranslational protein targeting to membrane"/>
    <property type="evidence" value="ECO:0007669"/>
    <property type="project" value="TreeGrafter"/>
</dbReference>
<feature type="region of interest" description="Disordered" evidence="9">
    <location>
        <begin position="485"/>
        <end position="629"/>
    </location>
</feature>
<keyword evidence="7 10" id="KW-0472">Membrane</keyword>
<dbReference type="GO" id="GO:0031207">
    <property type="term" value="C:Sec62/Sec63 complex"/>
    <property type="evidence" value="ECO:0007669"/>
    <property type="project" value="TreeGrafter"/>
</dbReference>
<dbReference type="Pfam" id="PF00226">
    <property type="entry name" value="DnaJ"/>
    <property type="match status" value="1"/>
</dbReference>
<dbReference type="AlphaFoldDB" id="A0A7R8XID8"/>
<keyword evidence="4" id="KW-0256">Endoplasmic reticulum</keyword>
<dbReference type="GO" id="GO:0006620">
    <property type="term" value="P:post-translational protein targeting to endoplasmic reticulum membrane"/>
    <property type="evidence" value="ECO:0007669"/>
    <property type="project" value="TreeGrafter"/>
</dbReference>
<keyword evidence="2" id="KW-0813">Transport</keyword>
<evidence type="ECO:0000256" key="9">
    <source>
        <dbReference type="SAM" id="MobiDB-lite"/>
    </source>
</evidence>
<evidence type="ECO:0000256" key="4">
    <source>
        <dbReference type="ARBA" id="ARBA00022824"/>
    </source>
</evidence>
<feature type="transmembrane region" description="Helical" evidence="10">
    <location>
        <begin position="15"/>
        <end position="35"/>
    </location>
</feature>
<feature type="compositionally biased region" description="Acidic residues" evidence="9">
    <location>
        <begin position="768"/>
        <end position="780"/>
    </location>
</feature>
<dbReference type="SUPFAM" id="SSF158702">
    <property type="entry name" value="Sec63 N-terminal domain-like"/>
    <property type="match status" value="1"/>
</dbReference>
<dbReference type="SMART" id="SM00271">
    <property type="entry name" value="DnaJ"/>
    <property type="match status" value="1"/>
</dbReference>
<dbReference type="PRINTS" id="PR00625">
    <property type="entry name" value="JDOMAIN"/>
</dbReference>
<keyword evidence="5" id="KW-0653">Protein transport</keyword>
<keyword evidence="3 10" id="KW-0812">Transmembrane</keyword>
<dbReference type="InterPro" id="IPR001623">
    <property type="entry name" value="DnaJ_domain"/>
</dbReference>
<feature type="transmembrane region" description="Helical" evidence="10">
    <location>
        <begin position="193"/>
        <end position="216"/>
    </location>
</feature>
<organism evidence="12">
    <name type="scientific">Darwinula stevensoni</name>
    <dbReference type="NCBI Taxonomy" id="69355"/>
    <lineage>
        <taxon>Eukaryota</taxon>
        <taxon>Metazoa</taxon>
        <taxon>Ecdysozoa</taxon>
        <taxon>Arthropoda</taxon>
        <taxon>Crustacea</taxon>
        <taxon>Oligostraca</taxon>
        <taxon>Ostracoda</taxon>
        <taxon>Podocopa</taxon>
        <taxon>Podocopida</taxon>
        <taxon>Darwinulocopina</taxon>
        <taxon>Darwinuloidea</taxon>
        <taxon>Darwinulidae</taxon>
        <taxon>Darwinula</taxon>
    </lineage>
</organism>
<keyword evidence="13" id="KW-1185">Reference proteome</keyword>
<dbReference type="EMBL" id="CAJPEV010001176">
    <property type="protein sequence ID" value="CAG0891185.1"/>
    <property type="molecule type" value="Genomic_DNA"/>
</dbReference>
<evidence type="ECO:0000256" key="6">
    <source>
        <dbReference type="ARBA" id="ARBA00022989"/>
    </source>
</evidence>
<sequence length="780" mass="88972">MAGQKFEYDEKGSTFLYFLLSFLGLCLLPATYYLWPTSSRDEEPERFKKSCSCENCQVKKSRLKRKDPWKKTKDRMQKLLLISGWAFLAFLAYKVSQFDYEYANFDPYEILGVDLGASNREIKRAYHKQSLKFHPDKETGDEKIFMKLTKAYEALTDETAKRNWELYGNPDGPGAMTFGIALPSWIVEKENSIWVLGLYTLVFMFGLPIIVGTWWYRSIQYSSESVLLDTTQLYYYFFHKTPSMNLHRVLMVLAASMEFEPNHNKDIKPRPSDNEEVPGLIKQFTNLGEKNKERPLCFGYSVKARALLHAHLSRLSLPQKTLDIDRAYIVKKCPDLIQEMVVCVSQLMMLAHAGRLPMSRLPSLETIENVMKLSPMIVQGLWNNKSPLLQLPHISDDFKHFVTRKKVIKTIKQFAQLPPAERRSILRSLSPEEYSNVMAVISQMPLIEMDVRSEVLDDEETGKITASAIVTVTVKLTRRSMEDLITESDSNEQSHSAGTAIATKDNGKEDETQSDIEKSKKPAWVKGGGKKKGKNAKKGSKKAGQQQPQSKKKNPPKAAGKGNTSSLQPVGTGDHSSSLQEHKKEESEEESSGSHDTDSGSDDDDDQHGTDTRGTQGSTAEVDDEDEEAEWEKFQNRIAKKQKMKLLEGKTRISHPVHCPFFPEEKQEFWWLYISDRKNRSLITSPYHVTTLMDQEEIPLKFSAPSKPGIYNYNLVLRSDSYLDCDMFHSIKLDVKEAVEIPTEHPQWDLSEEEDEEENEGSAISDYTTDDDIDLSEDSD</sequence>
<evidence type="ECO:0000256" key="10">
    <source>
        <dbReference type="SAM" id="Phobius"/>
    </source>
</evidence>
<dbReference type="SUPFAM" id="SSF46565">
    <property type="entry name" value="Chaperone J-domain"/>
    <property type="match status" value="1"/>
</dbReference>
<dbReference type="GO" id="GO:0003723">
    <property type="term" value="F:RNA binding"/>
    <property type="evidence" value="ECO:0007669"/>
    <property type="project" value="TreeGrafter"/>
</dbReference>
<comment type="subcellular location">
    <subcellularLocation>
        <location evidence="1">Endoplasmic reticulum membrane</location>
        <topology evidence="1">Multi-pass membrane protein</topology>
    </subcellularLocation>
</comment>
<proteinExistence type="predicted"/>
<evidence type="ECO:0000256" key="3">
    <source>
        <dbReference type="ARBA" id="ARBA00022692"/>
    </source>
</evidence>
<gene>
    <name evidence="12" type="ORF">DSTB1V02_LOCUS6433</name>
</gene>
<dbReference type="GO" id="GO:0008320">
    <property type="term" value="F:protein transmembrane transporter activity"/>
    <property type="evidence" value="ECO:0007669"/>
    <property type="project" value="TreeGrafter"/>
</dbReference>
<feature type="region of interest" description="Disordered" evidence="9">
    <location>
        <begin position="743"/>
        <end position="780"/>
    </location>
</feature>
<dbReference type="SMART" id="SM00973">
    <property type="entry name" value="Sec63"/>
    <property type="match status" value="1"/>
</dbReference>
<keyword evidence="8" id="KW-0143">Chaperone</keyword>
<evidence type="ECO:0000259" key="11">
    <source>
        <dbReference type="PROSITE" id="PS50076"/>
    </source>
</evidence>
<reference evidence="12" key="1">
    <citation type="submission" date="2020-11" db="EMBL/GenBank/DDBJ databases">
        <authorList>
            <person name="Tran Van P."/>
        </authorList>
    </citation>
    <scope>NUCLEOTIDE SEQUENCE</scope>
</reference>
<evidence type="ECO:0000256" key="2">
    <source>
        <dbReference type="ARBA" id="ARBA00022448"/>
    </source>
</evidence>
<dbReference type="InterPro" id="IPR004179">
    <property type="entry name" value="Sec63-dom"/>
</dbReference>
<dbReference type="CDD" id="cd06257">
    <property type="entry name" value="DnaJ"/>
    <property type="match status" value="1"/>
</dbReference>
<dbReference type="SUPFAM" id="SSF81296">
    <property type="entry name" value="E set domains"/>
    <property type="match status" value="1"/>
</dbReference>
<evidence type="ECO:0000256" key="7">
    <source>
        <dbReference type="ARBA" id="ARBA00023136"/>
    </source>
</evidence>
<feature type="compositionally biased region" description="Basic and acidic residues" evidence="9">
    <location>
        <begin position="505"/>
        <end position="520"/>
    </location>
</feature>
<dbReference type="PROSITE" id="PS50076">
    <property type="entry name" value="DNAJ_2"/>
    <property type="match status" value="1"/>
</dbReference>
<feature type="compositionally biased region" description="Basic and acidic residues" evidence="9">
    <location>
        <begin position="580"/>
        <end position="598"/>
    </location>
</feature>
<evidence type="ECO:0000256" key="5">
    <source>
        <dbReference type="ARBA" id="ARBA00022927"/>
    </source>
</evidence>
<evidence type="ECO:0000256" key="8">
    <source>
        <dbReference type="ARBA" id="ARBA00023186"/>
    </source>
</evidence>
<feature type="transmembrane region" description="Helical" evidence="10">
    <location>
        <begin position="79"/>
        <end position="96"/>
    </location>
</feature>
<dbReference type="Gene3D" id="1.10.3380.10">
    <property type="entry name" value="Sec63 N-terminal domain-like domain"/>
    <property type="match status" value="1"/>
</dbReference>
<dbReference type="InterPro" id="IPR035892">
    <property type="entry name" value="C2_domain_sf"/>
</dbReference>
<feature type="domain" description="J" evidence="11">
    <location>
        <begin position="106"/>
        <end position="168"/>
    </location>
</feature>
<accession>A0A7R8XID8</accession>
<dbReference type="EMBL" id="LR900693">
    <property type="protein sequence ID" value="CAD7246585.1"/>
    <property type="molecule type" value="Genomic_DNA"/>
</dbReference>
<feature type="compositionally biased region" description="Basic residues" evidence="9">
    <location>
        <begin position="528"/>
        <end position="541"/>
    </location>
</feature>
<dbReference type="Gene3D" id="2.60.40.150">
    <property type="entry name" value="C2 domain"/>
    <property type="match status" value="1"/>
</dbReference>
<keyword evidence="6 10" id="KW-1133">Transmembrane helix</keyword>
<protein>
    <recommendedName>
        <fullName evidence="11">J domain-containing protein</fullName>
    </recommendedName>
</protein>